<evidence type="ECO:0000313" key="6">
    <source>
        <dbReference type="EMBL" id="WFD15668.1"/>
    </source>
</evidence>
<keyword evidence="3" id="KW-0687">Ribonucleoprotein</keyword>
<feature type="compositionally biased region" description="Low complexity" evidence="4">
    <location>
        <begin position="586"/>
        <end position="599"/>
    </location>
</feature>
<feature type="region of interest" description="Disordered" evidence="4">
    <location>
        <begin position="45"/>
        <end position="66"/>
    </location>
</feature>
<comment type="similarity">
    <text evidence="1">Belongs to the universal ribosomal protein uL1 family.</text>
</comment>
<accession>A0AAJ6CMF1</accession>
<reference evidence="6 7" key="1">
    <citation type="submission" date="2023-03" db="EMBL/GenBank/DDBJ databases">
        <title>Mating type loci evolution in Malassezia.</title>
        <authorList>
            <person name="Coelho M.A."/>
        </authorList>
    </citation>
    <scope>NUCLEOTIDE SEQUENCE [LARGE SCALE GENOMIC DNA]</scope>
    <source>
        <strain evidence="6 7">CBS 13387</strain>
    </source>
</reference>
<dbReference type="InterPro" id="IPR016095">
    <property type="entry name" value="Ribosomal_uL1_3-a/b-sand"/>
</dbReference>
<dbReference type="Proteomes" id="UP001217582">
    <property type="component" value="Chromosome 3"/>
</dbReference>
<feature type="transmembrane region" description="Helical" evidence="5">
    <location>
        <begin position="421"/>
        <end position="447"/>
    </location>
</feature>
<keyword evidence="7" id="KW-1185">Reference proteome</keyword>
<feature type="transmembrane region" description="Helical" evidence="5">
    <location>
        <begin position="498"/>
        <end position="525"/>
    </location>
</feature>
<dbReference type="GO" id="GO:0005762">
    <property type="term" value="C:mitochondrial large ribosomal subunit"/>
    <property type="evidence" value="ECO:0007669"/>
    <property type="project" value="TreeGrafter"/>
</dbReference>
<evidence type="ECO:0000256" key="4">
    <source>
        <dbReference type="SAM" id="MobiDB-lite"/>
    </source>
</evidence>
<feature type="region of interest" description="Disordered" evidence="4">
    <location>
        <begin position="576"/>
        <end position="600"/>
    </location>
</feature>
<keyword evidence="5" id="KW-1133">Transmembrane helix</keyword>
<evidence type="ECO:0000256" key="1">
    <source>
        <dbReference type="ARBA" id="ARBA00010531"/>
    </source>
</evidence>
<keyword evidence="5" id="KW-0812">Transmembrane</keyword>
<dbReference type="PANTHER" id="PTHR36427:SF3">
    <property type="entry name" value="LARGE RIBOSOMAL SUBUNIT PROTEIN UL1M"/>
    <property type="match status" value="1"/>
</dbReference>
<feature type="transmembrane region" description="Helical" evidence="5">
    <location>
        <begin position="340"/>
        <end position="363"/>
    </location>
</feature>
<dbReference type="Pfam" id="PF00687">
    <property type="entry name" value="Ribosomal_L1"/>
    <property type="match status" value="1"/>
</dbReference>
<dbReference type="InterPro" id="IPR028364">
    <property type="entry name" value="Ribosomal_uL1/biogenesis"/>
</dbReference>
<keyword evidence="2" id="KW-0689">Ribosomal protein</keyword>
<dbReference type="AlphaFoldDB" id="A0AAJ6CMF1"/>
<name>A0AAJ6CMF1_9BASI</name>
<evidence type="ECO:0000313" key="7">
    <source>
        <dbReference type="Proteomes" id="UP001217582"/>
    </source>
</evidence>
<sequence length="664" mass="71290">MHATSALGNKGRARKSPKTLLRLYAAGQLQGPEARQAAALLEEQNSEKGLRAPQETDENKSSDTLSLSEARRVIRAVEAARPRNAYELHIVTSVPPNQTNAFRGRISYPKDPRVKGETVLVFAEQGTEAADAAQQVASQLEAQGSTMRLVIGGNDMIGDTVAGRVPSFSRVLCTTSLLPSLSRSLARALGPKGLMPSTKRGTVVEDAEEMHAAIDQLVTGVDWRGDRVGVVRAAVGRISFSEAELRANVQALLDAIIHKAASGLAGTKVSAQVVAGYMRDMTTEQADGQTVQQRSVAAMKRALSIVQQVHLSSTQGPGIRLRLDDVLATGVFCPPHGMRLFVAIGLLAAIAASVLLGLATFGVPVNDSFWLLRAKAPLLDAKLGALGYRVNGHDSRVGVGYHVPDEVGDLSRSVRDFVHTLTLVLVLFPVSFALACLTALASMVALVHVRAMGMLAVCLAVLGALVATVAFAILICLYYELEHHLPTDELDLTYGQAFVFTVVSAACLYGSAVTLTLGACCAMFMPHRERPRATPERMPRAEVSYTSAQPDERAERVHYAAALAPVAGDLPKFPEPDVNESYMEDAPTAGGPTAGGPTPYDESHELDTWNAHGSRVHLLEDSEWHTARHSHYTSDAPHDEYVDAPTMPLMTRQQADAWFLPTHT</sequence>
<dbReference type="GO" id="GO:0003735">
    <property type="term" value="F:structural constituent of ribosome"/>
    <property type="evidence" value="ECO:0007669"/>
    <property type="project" value="TreeGrafter"/>
</dbReference>
<dbReference type="EMBL" id="CP119918">
    <property type="protein sequence ID" value="WFD15668.1"/>
    <property type="molecule type" value="Genomic_DNA"/>
</dbReference>
<dbReference type="SUPFAM" id="SSF56808">
    <property type="entry name" value="Ribosomal protein L1"/>
    <property type="match status" value="1"/>
</dbReference>
<organism evidence="6 7">
    <name type="scientific">Malassezia arunalokei</name>
    <dbReference type="NCBI Taxonomy" id="1514897"/>
    <lineage>
        <taxon>Eukaryota</taxon>
        <taxon>Fungi</taxon>
        <taxon>Dikarya</taxon>
        <taxon>Basidiomycota</taxon>
        <taxon>Ustilaginomycotina</taxon>
        <taxon>Malasseziomycetes</taxon>
        <taxon>Malasseziales</taxon>
        <taxon>Malasseziaceae</taxon>
        <taxon>Malassezia</taxon>
    </lineage>
</organism>
<dbReference type="InterPro" id="IPR023674">
    <property type="entry name" value="Ribosomal_uL1-like"/>
</dbReference>
<evidence type="ECO:0000256" key="3">
    <source>
        <dbReference type="ARBA" id="ARBA00023274"/>
    </source>
</evidence>
<dbReference type="Gene3D" id="3.30.190.20">
    <property type="match status" value="1"/>
</dbReference>
<dbReference type="CDD" id="cd00403">
    <property type="entry name" value="Ribosomal_L1"/>
    <property type="match status" value="1"/>
</dbReference>
<evidence type="ECO:0000256" key="2">
    <source>
        <dbReference type="ARBA" id="ARBA00022980"/>
    </source>
</evidence>
<evidence type="ECO:0000256" key="5">
    <source>
        <dbReference type="SAM" id="Phobius"/>
    </source>
</evidence>
<dbReference type="Gene3D" id="3.40.50.790">
    <property type="match status" value="1"/>
</dbReference>
<feature type="transmembrane region" description="Helical" evidence="5">
    <location>
        <begin position="454"/>
        <end position="478"/>
    </location>
</feature>
<gene>
    <name evidence="6" type="ORF">MARU1_001690</name>
</gene>
<proteinExistence type="inferred from homology"/>
<dbReference type="PANTHER" id="PTHR36427">
    <property type="entry name" value="54S RIBOSOMAL PROTEIN L1, MITOCHONDRIAL"/>
    <property type="match status" value="1"/>
</dbReference>
<dbReference type="Gene3D" id="1.20.140.150">
    <property type="match status" value="1"/>
</dbReference>
<keyword evidence="5" id="KW-0472">Membrane</keyword>
<protein>
    <submittedName>
        <fullName evidence="6">Uncharacterized protein</fullName>
    </submittedName>
</protein>